<reference evidence="2" key="1">
    <citation type="journal article" date="2019" name="Int. J. Syst. Evol. Microbiol.">
        <title>The Global Catalogue of Microorganisms (GCM) 10K type strain sequencing project: providing services to taxonomists for standard genome sequencing and annotation.</title>
        <authorList>
            <consortium name="The Broad Institute Genomics Platform"/>
            <consortium name="The Broad Institute Genome Sequencing Center for Infectious Disease"/>
            <person name="Wu L."/>
            <person name="Ma J."/>
        </authorList>
    </citation>
    <scope>NUCLEOTIDE SEQUENCE [LARGE SCALE GENOMIC DNA]</scope>
    <source>
        <strain evidence="2">CCUG 48216</strain>
    </source>
</reference>
<organism evidence="1 2">
    <name type="scientific">Paenibacillus timonensis</name>
    <dbReference type="NCBI Taxonomy" id="225915"/>
    <lineage>
        <taxon>Bacteria</taxon>
        <taxon>Bacillati</taxon>
        <taxon>Bacillota</taxon>
        <taxon>Bacilli</taxon>
        <taxon>Bacillales</taxon>
        <taxon>Paenibacillaceae</taxon>
        <taxon>Paenibacillus</taxon>
    </lineage>
</organism>
<name>A0ABW3S6N1_9BACL</name>
<comment type="caution">
    <text evidence="1">The sequence shown here is derived from an EMBL/GenBank/DDBJ whole genome shotgun (WGS) entry which is preliminary data.</text>
</comment>
<dbReference type="Proteomes" id="UP001597211">
    <property type="component" value="Unassembled WGS sequence"/>
</dbReference>
<gene>
    <name evidence="1" type="ORF">ACFQ2Z_02005</name>
</gene>
<protein>
    <submittedName>
        <fullName evidence="1">Uncharacterized protein</fullName>
    </submittedName>
</protein>
<dbReference type="EMBL" id="JBHTKZ010000002">
    <property type="protein sequence ID" value="MFD1180123.1"/>
    <property type="molecule type" value="Genomic_DNA"/>
</dbReference>
<sequence>MSRLVFWDGGLGGAAEAAVATAVMLGLRFPQRLLLVNEGPAGFGLEEGIRQTVRLHGETYGEEAIPEHGLDALLRLQASGRLARNNFADYTVPLLRGRLDLVCGTRLGDSAWSAAERRDVAEVLAMADQSYDGLVLLAHGQRLSEVLRNQREGDVLVAVLPHRLRILDDRYAEIAPFLNGSKTKLIMVLSPFDPRSRWGINNVKRRYPVSLPMIGIPHHTGFSDAWNDRNILAYFRQSSLWPKRGGDRELLLKGYRALGDKLMESAVDHGASSTLKEKGA</sequence>
<proteinExistence type="predicted"/>
<evidence type="ECO:0000313" key="1">
    <source>
        <dbReference type="EMBL" id="MFD1180123.1"/>
    </source>
</evidence>
<keyword evidence="2" id="KW-1185">Reference proteome</keyword>
<dbReference type="RefSeq" id="WP_240267845.1">
    <property type="nucleotide sequence ID" value="NZ_JAKSXN010000005.1"/>
</dbReference>
<evidence type="ECO:0000313" key="2">
    <source>
        <dbReference type="Proteomes" id="UP001597211"/>
    </source>
</evidence>
<accession>A0ABW3S6N1</accession>